<proteinExistence type="predicted"/>
<dbReference type="Proteomes" id="UP000176504">
    <property type="component" value="Unassembled WGS sequence"/>
</dbReference>
<evidence type="ECO:0000256" key="1">
    <source>
        <dbReference type="SAM" id="Phobius"/>
    </source>
</evidence>
<gene>
    <name evidence="2" type="ORF">A3A78_02420</name>
</gene>
<keyword evidence="1" id="KW-1133">Transmembrane helix</keyword>
<name>A0A1F4VFG9_UNCKA</name>
<protein>
    <submittedName>
        <fullName evidence="2">Uncharacterized protein</fullName>
    </submittedName>
</protein>
<keyword evidence="1" id="KW-0472">Membrane</keyword>
<organism evidence="2 3">
    <name type="scientific">candidate division WWE3 bacterium RIFCSPLOWO2_01_FULL_41_18</name>
    <dbReference type="NCBI Taxonomy" id="1802625"/>
    <lineage>
        <taxon>Bacteria</taxon>
        <taxon>Katanobacteria</taxon>
    </lineage>
</organism>
<feature type="transmembrane region" description="Helical" evidence="1">
    <location>
        <begin position="15"/>
        <end position="38"/>
    </location>
</feature>
<keyword evidence="1" id="KW-0812">Transmembrane</keyword>
<accession>A0A1F4VFG9</accession>
<comment type="caution">
    <text evidence="2">The sequence shown here is derived from an EMBL/GenBank/DDBJ whole genome shotgun (WGS) entry which is preliminary data.</text>
</comment>
<reference evidence="2 3" key="1">
    <citation type="journal article" date="2016" name="Nat. Commun.">
        <title>Thousands of microbial genomes shed light on interconnected biogeochemical processes in an aquifer system.</title>
        <authorList>
            <person name="Anantharaman K."/>
            <person name="Brown C.T."/>
            <person name="Hug L.A."/>
            <person name="Sharon I."/>
            <person name="Castelle C.J."/>
            <person name="Probst A.J."/>
            <person name="Thomas B.C."/>
            <person name="Singh A."/>
            <person name="Wilkins M.J."/>
            <person name="Karaoz U."/>
            <person name="Brodie E.L."/>
            <person name="Williams K.H."/>
            <person name="Hubbard S.S."/>
            <person name="Banfield J.F."/>
        </authorList>
    </citation>
    <scope>NUCLEOTIDE SEQUENCE [LARGE SCALE GENOMIC DNA]</scope>
</reference>
<dbReference type="AlphaFoldDB" id="A0A1F4VFG9"/>
<sequence>MKPAQEFNKEKRNGFALVPVLVVILILITLVAGGYFLFPAVKDKLPSLKKLKSLKTTGGEITLEEKSATERVRGNAEEDFPFGEIKDDFIVNGPLEQKGGVFVAELANNVKAYLVIPPGYAAGGEVYRMTPYFSMPTSERAPALPTDFGYGVDFESETAHFEGIDPVYLVFDLDQGKTVKEIIEDDKLNFFCMPLSPYFNPAGCAFIKRIPLSEHTNRKYAVVSPVRSVEFNDLMFMNTTIPIGYDGLLVSQVTTQATYIPIKLTKDVLTDVVRANRQNYSIPRIEAVTHAVSNDIFFNEPVSYGHIQKAFQVEEDLYDSFKAAATLKNFEAYLNKAKDNAGGLMGENEAKDVALSVSSLTQDIEEMKTDVDEDLKEKFEKAGTSSHSRGYESLTAVFQIRRMEEEGYKDATKIRKEMVKNIRDDINQFISDDYDPEMNDYMMLLAWVYGSPELFSSVKLENLNKDTSSLFTERIAYAESNPKYEPDYTPLGPNPSEADKKALKALTDRATFPLRFKCTANIWQIEAAIEVAGRIGRWDLVQELMELGAQVLIDDVRYKEQSKSTVANEMAEAQILGADDNNCLNQLYMQKLLLSTNIYECEVLMKKNLRTFAWNYLKCDEVMERGSTAITIPEGCGLKPEEKPPLKCENKK</sequence>
<evidence type="ECO:0000313" key="3">
    <source>
        <dbReference type="Proteomes" id="UP000176504"/>
    </source>
</evidence>
<dbReference type="EMBL" id="MEVI01000001">
    <property type="protein sequence ID" value="OGC55869.1"/>
    <property type="molecule type" value="Genomic_DNA"/>
</dbReference>
<evidence type="ECO:0000313" key="2">
    <source>
        <dbReference type="EMBL" id="OGC55869.1"/>
    </source>
</evidence>